<evidence type="ECO:0000256" key="2">
    <source>
        <dbReference type="ARBA" id="ARBA00022833"/>
    </source>
</evidence>
<gene>
    <name evidence="7" type="ORF">M0813_09886</name>
</gene>
<evidence type="ECO:0000313" key="7">
    <source>
        <dbReference type="EMBL" id="KAJ6227305.1"/>
    </source>
</evidence>
<keyword evidence="1 4" id="KW-0479">Metal-binding</keyword>
<organism evidence="7 8">
    <name type="scientific">Anaeramoeba flamelloides</name>
    <dbReference type="NCBI Taxonomy" id="1746091"/>
    <lineage>
        <taxon>Eukaryota</taxon>
        <taxon>Metamonada</taxon>
        <taxon>Anaeramoebidae</taxon>
        <taxon>Anaeramoeba</taxon>
    </lineage>
</organism>
<name>A0ABQ8X3U4_9EUKA</name>
<evidence type="ECO:0000256" key="4">
    <source>
        <dbReference type="PROSITE-ProRule" id="PRU00125"/>
    </source>
</evidence>
<comment type="caution">
    <text evidence="7">The sequence shown here is derived from an EMBL/GenBank/DDBJ whole genome shotgun (WGS) entry which is preliminary data.</text>
</comment>
<dbReference type="SMART" id="SM00132">
    <property type="entry name" value="LIM"/>
    <property type="match status" value="1"/>
</dbReference>
<dbReference type="Gene3D" id="2.10.110.10">
    <property type="entry name" value="Cysteine Rich Protein"/>
    <property type="match status" value="1"/>
</dbReference>
<evidence type="ECO:0000259" key="6">
    <source>
        <dbReference type="PROSITE" id="PS50023"/>
    </source>
</evidence>
<dbReference type="EMBL" id="JAOAOG010000336">
    <property type="protein sequence ID" value="KAJ6227305.1"/>
    <property type="molecule type" value="Genomic_DNA"/>
</dbReference>
<evidence type="ECO:0000313" key="8">
    <source>
        <dbReference type="Proteomes" id="UP001150062"/>
    </source>
</evidence>
<dbReference type="Pfam" id="PF00412">
    <property type="entry name" value="LIM"/>
    <property type="match status" value="1"/>
</dbReference>
<feature type="region of interest" description="Disordered" evidence="5">
    <location>
        <begin position="64"/>
        <end position="111"/>
    </location>
</feature>
<feature type="domain" description="LIM zinc-binding" evidence="6">
    <location>
        <begin position="3"/>
        <end position="63"/>
    </location>
</feature>
<keyword evidence="2 4" id="KW-0862">Zinc</keyword>
<dbReference type="InterPro" id="IPR001781">
    <property type="entry name" value="Znf_LIM"/>
</dbReference>
<evidence type="ECO:0000256" key="3">
    <source>
        <dbReference type="ARBA" id="ARBA00023038"/>
    </source>
</evidence>
<dbReference type="PANTHER" id="PTHR24206">
    <property type="entry name" value="OS06G0237300 PROTEIN"/>
    <property type="match status" value="1"/>
</dbReference>
<reference evidence="7" key="1">
    <citation type="submission" date="2022-08" db="EMBL/GenBank/DDBJ databases">
        <title>Novel sulfate-reducing endosymbionts in the free-living metamonad Anaeramoeba.</title>
        <authorList>
            <person name="Jerlstrom-Hultqvist J."/>
            <person name="Cepicka I."/>
            <person name="Gallot-Lavallee L."/>
            <person name="Salas-Leiva D."/>
            <person name="Curtis B.A."/>
            <person name="Zahonova K."/>
            <person name="Pipaliya S."/>
            <person name="Dacks J."/>
            <person name="Roger A.J."/>
        </authorList>
    </citation>
    <scope>NUCLEOTIDE SEQUENCE</scope>
    <source>
        <strain evidence="7">Schooner1</strain>
    </source>
</reference>
<dbReference type="Proteomes" id="UP001150062">
    <property type="component" value="Unassembled WGS sequence"/>
</dbReference>
<proteinExistence type="predicted"/>
<keyword evidence="3 4" id="KW-0440">LIM domain</keyword>
<accession>A0ABQ8X3U4</accession>
<keyword evidence="8" id="KW-1185">Reference proteome</keyword>
<sequence length="111" mass="13647">MSYKCFACGKTVYQTEVLKILGREYHKRCFRCKVCNRVLNMKSYRALDGNPYCRAHYPNVSEHGAQMNYGQEEQKQEQQQEQQEEYQEEQQQEYQEEQQQEYQEEQQEEYY</sequence>
<dbReference type="PROSITE" id="PS50023">
    <property type="entry name" value="LIM_DOMAIN_2"/>
    <property type="match status" value="1"/>
</dbReference>
<dbReference type="SUPFAM" id="SSF57716">
    <property type="entry name" value="Glucocorticoid receptor-like (DNA-binding domain)"/>
    <property type="match status" value="2"/>
</dbReference>
<evidence type="ECO:0000256" key="1">
    <source>
        <dbReference type="ARBA" id="ARBA00022723"/>
    </source>
</evidence>
<feature type="compositionally biased region" description="Acidic residues" evidence="5">
    <location>
        <begin position="82"/>
        <end position="111"/>
    </location>
</feature>
<protein>
    <submittedName>
        <fullName evidence="7">Nebulette</fullName>
    </submittedName>
</protein>
<dbReference type="PROSITE" id="PS00478">
    <property type="entry name" value="LIM_DOMAIN_1"/>
    <property type="match status" value="1"/>
</dbReference>
<evidence type="ECO:0000256" key="5">
    <source>
        <dbReference type="SAM" id="MobiDB-lite"/>
    </source>
</evidence>